<dbReference type="SUPFAM" id="SSF48452">
    <property type="entry name" value="TPR-like"/>
    <property type="match status" value="1"/>
</dbReference>
<evidence type="ECO:0000256" key="3">
    <source>
        <dbReference type="ARBA" id="ARBA00022803"/>
    </source>
</evidence>
<name>A0A5B9R2D6_9BACT</name>
<accession>A0A5B9R2D6</accession>
<keyword evidence="7" id="KW-1185">Reference proteome</keyword>
<dbReference type="Gene3D" id="2.130.10.130">
    <property type="entry name" value="Integrin alpha, N-terminal"/>
    <property type="match status" value="2"/>
</dbReference>
<dbReference type="PANTHER" id="PTHR16026:SF0">
    <property type="entry name" value="CARTILAGE ACIDIC PROTEIN 1"/>
    <property type="match status" value="1"/>
</dbReference>
<feature type="repeat" description="TPR" evidence="4">
    <location>
        <begin position="127"/>
        <end position="160"/>
    </location>
</feature>
<evidence type="ECO:0000313" key="6">
    <source>
        <dbReference type="EMBL" id="QEG43556.1"/>
    </source>
</evidence>
<dbReference type="Pfam" id="PF13181">
    <property type="entry name" value="TPR_8"/>
    <property type="match status" value="1"/>
</dbReference>
<organism evidence="6 7">
    <name type="scientific">Roseimaritima ulvae</name>
    <dbReference type="NCBI Taxonomy" id="980254"/>
    <lineage>
        <taxon>Bacteria</taxon>
        <taxon>Pseudomonadati</taxon>
        <taxon>Planctomycetota</taxon>
        <taxon>Planctomycetia</taxon>
        <taxon>Pirellulales</taxon>
        <taxon>Pirellulaceae</taxon>
        <taxon>Roseimaritima</taxon>
    </lineage>
</organism>
<keyword evidence="1" id="KW-0732">Signal</keyword>
<dbReference type="AlphaFoldDB" id="A0A5B9R2D6"/>
<dbReference type="InterPro" id="IPR011990">
    <property type="entry name" value="TPR-like_helical_dom_sf"/>
</dbReference>
<dbReference type="Pfam" id="PF13517">
    <property type="entry name" value="FG-GAP_3"/>
    <property type="match status" value="1"/>
</dbReference>
<proteinExistence type="predicted"/>
<dbReference type="SUPFAM" id="SSF69318">
    <property type="entry name" value="Integrin alpha N-terminal domain"/>
    <property type="match status" value="1"/>
</dbReference>
<dbReference type="OrthoDB" id="5287961at2"/>
<gene>
    <name evidence="6" type="ORF">UC8_56070</name>
</gene>
<sequence>MLQRAHATKGPCYEASLKTIFSMVLLIQSERTWRIIAVLLFLLGFAWCTRPVWRPSPGEQLLNGAVEDLHSSRFAEAELKAHDAVRQDPRLTQAWLVAGDAARRQRHATDALRYYRSVPQDGSRVELQARCRLGEQLAALGLARQAEAALQRALEIDPEDASANHQLGLLLQKQGRTWESVPYVQRALLGGLVNKSHVMMLSAVDIMYVVDREFTQRCLATQPSDKSALIVEARQAIVEKEFDRAEAMLREIVAAQPELIEAQARLGAILFDDGDDVAFVSWQDRLPPTADEHPEIWYLRGLWARRRQQTDAAIRCFLEAARLDPNHSGAIFQLAQLLQSSEHAALAEQFAARSKTLSQMNYLLAELRELNDFRLIRKVVGLMDQLGRPLEAVAWCQVLQRFNPDQSWAAEEERRLAKQLVRSSDWDDLFTLPDHQLARRLDASKFPLPDWQAEEVKPLPQAPTGERIPQVVRFDDEAAAVGIDFRYYNGTTETTGLVHILQATGGGIAVVDFDQDNWPDLYFIQSGEYPIEEGQTQYLNRLYRNLGNGRFADVTATSGLGDSGYGQGVAVGDFNSDGFPDIYIANCGPNRLYENRGDGSFVEVPDAAGAGGDHWTTSCAIADLDGDALPEIYAANYALKDEVLKLKCKHEGKPRTCAPTLLTAEQDHLYRNLGNGRFANVTDGSGVVAADGKGLGVVIADFGNRGRPDIFVGNDTTANFFFRNQASGPEQPLRFREQAIVSGVGFDEVGNLQACMGVAAGDANADGLLDLFITNFWAESNILYQQQPGRLFADQTRSANLRDSGFHMLGFGTQFIDGELDGWPDLIIANGHIDRTFAHGNPDRMPPQYLRNTGAAQYTELPANELGDYFEGRYFGRALATVDWNRDGREDVCISHLDAPAALLTNRTEDAGNYLAVQLRGVQSNRDAIGTVVTLDVGQRSWMRQMVGGGGYLVSNQRQLLFGLGEADQVDRMTIRWPSGQVQTFENLRCNQQCLVVEGDEMVTLPAVASNP</sequence>
<dbReference type="EMBL" id="CP042914">
    <property type="protein sequence ID" value="QEG43556.1"/>
    <property type="molecule type" value="Genomic_DNA"/>
</dbReference>
<protein>
    <submittedName>
        <fullName evidence="6">Tetratricopeptide repeat protein</fullName>
    </submittedName>
</protein>
<keyword evidence="2" id="KW-0677">Repeat</keyword>
<dbReference type="InterPro" id="IPR013105">
    <property type="entry name" value="TPR_2"/>
</dbReference>
<dbReference type="KEGG" id="rul:UC8_56070"/>
<dbReference type="PROSITE" id="PS50005">
    <property type="entry name" value="TPR"/>
    <property type="match status" value="2"/>
</dbReference>
<evidence type="ECO:0000313" key="7">
    <source>
        <dbReference type="Proteomes" id="UP000325286"/>
    </source>
</evidence>
<evidence type="ECO:0000256" key="4">
    <source>
        <dbReference type="PROSITE-ProRule" id="PRU00339"/>
    </source>
</evidence>
<dbReference type="Pfam" id="PF07719">
    <property type="entry name" value="TPR_2"/>
    <property type="match status" value="1"/>
</dbReference>
<evidence type="ECO:0000259" key="5">
    <source>
        <dbReference type="Pfam" id="PF07593"/>
    </source>
</evidence>
<dbReference type="Gene3D" id="1.25.40.10">
    <property type="entry name" value="Tetratricopeptide repeat domain"/>
    <property type="match status" value="2"/>
</dbReference>
<dbReference type="InterPro" id="IPR011519">
    <property type="entry name" value="UnbV_ASPIC"/>
</dbReference>
<dbReference type="SMART" id="SM00028">
    <property type="entry name" value="TPR"/>
    <property type="match status" value="2"/>
</dbReference>
<dbReference type="InterPro" id="IPR027039">
    <property type="entry name" value="Crtac1"/>
</dbReference>
<dbReference type="PANTHER" id="PTHR16026">
    <property type="entry name" value="CARTILAGE ACIDIC PROTEIN 1"/>
    <property type="match status" value="1"/>
</dbReference>
<feature type="repeat" description="TPR" evidence="4">
    <location>
        <begin position="294"/>
        <end position="327"/>
    </location>
</feature>
<dbReference type="InterPro" id="IPR013517">
    <property type="entry name" value="FG-GAP"/>
</dbReference>
<dbReference type="Pfam" id="PF07593">
    <property type="entry name" value="UnbV_ASPIC"/>
    <property type="match status" value="1"/>
</dbReference>
<evidence type="ECO:0000256" key="1">
    <source>
        <dbReference type="ARBA" id="ARBA00022729"/>
    </source>
</evidence>
<dbReference type="Proteomes" id="UP000325286">
    <property type="component" value="Chromosome"/>
</dbReference>
<dbReference type="InterPro" id="IPR028994">
    <property type="entry name" value="Integrin_alpha_N"/>
</dbReference>
<keyword evidence="3 4" id="KW-0802">TPR repeat</keyword>
<feature type="domain" description="ASPIC/UnbV" evidence="5">
    <location>
        <begin position="928"/>
        <end position="993"/>
    </location>
</feature>
<dbReference type="InterPro" id="IPR019734">
    <property type="entry name" value="TPR_rpt"/>
</dbReference>
<evidence type="ECO:0000256" key="2">
    <source>
        <dbReference type="ARBA" id="ARBA00022737"/>
    </source>
</evidence>
<reference evidence="6 7" key="1">
    <citation type="submission" date="2019-08" db="EMBL/GenBank/DDBJ databases">
        <title>Deep-cultivation of Planctomycetes and their phenomic and genomic characterization uncovers novel biology.</title>
        <authorList>
            <person name="Wiegand S."/>
            <person name="Jogler M."/>
            <person name="Boedeker C."/>
            <person name="Pinto D."/>
            <person name="Vollmers J."/>
            <person name="Rivas-Marin E."/>
            <person name="Kohn T."/>
            <person name="Peeters S.H."/>
            <person name="Heuer A."/>
            <person name="Rast P."/>
            <person name="Oberbeckmann S."/>
            <person name="Bunk B."/>
            <person name="Jeske O."/>
            <person name="Meyerdierks A."/>
            <person name="Storesund J.E."/>
            <person name="Kallscheuer N."/>
            <person name="Luecker S."/>
            <person name="Lage O.M."/>
            <person name="Pohl T."/>
            <person name="Merkel B.J."/>
            <person name="Hornburger P."/>
            <person name="Mueller R.-W."/>
            <person name="Bruemmer F."/>
            <person name="Labrenz M."/>
            <person name="Spormann A.M."/>
            <person name="Op den Camp H."/>
            <person name="Overmann J."/>
            <person name="Amann R."/>
            <person name="Jetten M.S.M."/>
            <person name="Mascher T."/>
            <person name="Medema M.H."/>
            <person name="Devos D.P."/>
            <person name="Kaster A.-K."/>
            <person name="Ovreas L."/>
            <person name="Rohde M."/>
            <person name="Galperin M.Y."/>
            <person name="Jogler C."/>
        </authorList>
    </citation>
    <scope>NUCLEOTIDE SEQUENCE [LARGE SCALE GENOMIC DNA]</scope>
    <source>
        <strain evidence="6 7">UC8</strain>
    </source>
</reference>